<dbReference type="AlphaFoldDB" id="A0A078R0Y2"/>
<name>A0A078R0Y2_PHOVU</name>
<proteinExistence type="predicted"/>
<evidence type="ECO:0000313" key="2">
    <source>
        <dbReference type="Proteomes" id="UP000028134"/>
    </source>
</evidence>
<sequence>MKELNLKQMESVNGGLESDCKGALVSLGMGVAGVVLSAASLGSGPVGWVSGLSYGLSLAGTSFSGIQTIGSCF</sequence>
<evidence type="ECO:0008006" key="3">
    <source>
        <dbReference type="Google" id="ProtNLM"/>
    </source>
</evidence>
<dbReference type="PATRIC" id="fig|1339350.3.peg.3212"/>
<evidence type="ECO:0000313" key="1">
    <source>
        <dbReference type="EMBL" id="KDS28261.1"/>
    </source>
</evidence>
<organism evidence="1 2">
    <name type="scientific">Phocaeicola vulgatus str. 3775 SL</name>
    <name type="common">B</name>
    <name type="synonym">iv</name>
    <dbReference type="NCBI Taxonomy" id="1339350"/>
    <lineage>
        <taxon>Bacteria</taxon>
        <taxon>Pseudomonadati</taxon>
        <taxon>Bacteroidota</taxon>
        <taxon>Bacteroidia</taxon>
        <taxon>Bacteroidales</taxon>
        <taxon>Bacteroidaceae</taxon>
        <taxon>Phocaeicola</taxon>
    </lineage>
</organism>
<comment type="caution">
    <text evidence="1">The sequence shown here is derived from an EMBL/GenBank/DDBJ whole genome shotgun (WGS) entry which is preliminary data.</text>
</comment>
<dbReference type="Proteomes" id="UP000028134">
    <property type="component" value="Unassembled WGS sequence"/>
</dbReference>
<reference evidence="1 2" key="1">
    <citation type="submission" date="2014-04" db="EMBL/GenBank/DDBJ databases">
        <authorList>
            <person name="Sears C."/>
            <person name="Carroll K."/>
            <person name="Sack B.R."/>
            <person name="Qadri F."/>
            <person name="Myers L.L."/>
            <person name="Chung G.-T."/>
            <person name="Escheverria P."/>
            <person name="Fraser C.M."/>
            <person name="Sadzewicz L."/>
            <person name="Shefchek K.A."/>
            <person name="Tallon L."/>
            <person name="Das S.P."/>
            <person name="Daugherty S."/>
            <person name="Mongodin E.F."/>
        </authorList>
    </citation>
    <scope>NUCLEOTIDE SEQUENCE [LARGE SCALE GENOMIC DNA]</scope>
    <source>
        <strain evidence="2">3775 SL(B) 10 (iv)</strain>
    </source>
</reference>
<dbReference type="RefSeq" id="WP_005852816.1">
    <property type="nucleotide sequence ID" value="NZ_JNHI01000026.1"/>
</dbReference>
<accession>A0A078R0Y2</accession>
<protein>
    <recommendedName>
        <fullName evidence="3">Bacteriocin</fullName>
    </recommendedName>
</protein>
<gene>
    <name evidence="1" type="ORF">M097_3361</name>
</gene>
<dbReference type="EMBL" id="JNHI01000026">
    <property type="protein sequence ID" value="KDS28261.1"/>
    <property type="molecule type" value="Genomic_DNA"/>
</dbReference>